<dbReference type="CDD" id="cd07762">
    <property type="entry name" value="CYTH-like_Pase_1"/>
    <property type="match status" value="1"/>
</dbReference>
<dbReference type="Proteomes" id="UP000483839">
    <property type="component" value="Unassembled WGS sequence"/>
</dbReference>
<protein>
    <submittedName>
        <fullName evidence="1">CYTH domain-containing protein</fullName>
    </submittedName>
</protein>
<comment type="caution">
    <text evidence="1">The sequence shown here is derived from an EMBL/GenBank/DDBJ whole genome shotgun (WGS) entry which is preliminary data.</text>
</comment>
<dbReference type="RefSeq" id="WP_154617418.1">
    <property type="nucleotide sequence ID" value="NZ_JADFAX010000006.1"/>
</dbReference>
<dbReference type="SMART" id="SM01118">
    <property type="entry name" value="CYTH"/>
    <property type="match status" value="1"/>
</dbReference>
<dbReference type="InterPro" id="IPR009195">
    <property type="entry name" value="Uncharacterised_YjbK"/>
</dbReference>
<reference evidence="1 2" key="1">
    <citation type="submission" date="2019-11" db="EMBL/GenBank/DDBJ databases">
        <title>Streptococcus uberis isolated from clinical mastitis cases on a southeastern Queensland dairy.</title>
        <authorList>
            <person name="Workentine M.L."/>
            <person name="Price R."/>
            <person name="Olchowy T."/>
        </authorList>
    </citation>
    <scope>NUCLEOTIDE SEQUENCE [LARGE SCALE GENOMIC DNA]</scope>
    <source>
        <strain evidence="1 2">OLC4459-A17</strain>
    </source>
</reference>
<dbReference type="InterPro" id="IPR023577">
    <property type="entry name" value="CYTH_domain"/>
</dbReference>
<name>A0A6L6G825_STRUB</name>
<dbReference type="EMBL" id="WLXI01000037">
    <property type="protein sequence ID" value="MTD01553.1"/>
    <property type="molecule type" value="Genomic_DNA"/>
</dbReference>
<accession>A0A6L6G825</accession>
<evidence type="ECO:0000313" key="1">
    <source>
        <dbReference type="EMBL" id="MTD01553.1"/>
    </source>
</evidence>
<organism evidence="1 2">
    <name type="scientific">Streptococcus uberis</name>
    <dbReference type="NCBI Taxonomy" id="1349"/>
    <lineage>
        <taxon>Bacteria</taxon>
        <taxon>Bacillati</taxon>
        <taxon>Bacillota</taxon>
        <taxon>Bacilli</taxon>
        <taxon>Lactobacillales</taxon>
        <taxon>Streptococcaceae</taxon>
        <taxon>Streptococcus</taxon>
    </lineage>
</organism>
<dbReference type="PROSITE" id="PS51707">
    <property type="entry name" value="CYTH"/>
    <property type="match status" value="1"/>
</dbReference>
<dbReference type="Pfam" id="PF01928">
    <property type="entry name" value="CYTH"/>
    <property type="match status" value="1"/>
</dbReference>
<dbReference type="InterPro" id="IPR033469">
    <property type="entry name" value="CYTH-like_dom_sf"/>
</dbReference>
<sequence>MSNLEIEYKTLLTKDEYQRLLRQMTYVNPINQTNYYIDTPQFDLKANRMSLRIRTLPLQAELTLKVPEKVGNREYNLSLSHEEAKEILKTCQLPQSDILDVIQNTGINSDDLINFGQLTTLRREETTAIGKMALDLNQYATIVDYELELEVEDAESGEKAFYDFLEKNKITFKYAKSKVARFSQTLSHQK</sequence>
<dbReference type="PIRSF" id="PIRSF012526">
    <property type="entry name" value="CYTH_UCP012526"/>
    <property type="match status" value="1"/>
</dbReference>
<dbReference type="AlphaFoldDB" id="A0A6L6G825"/>
<dbReference type="Gene3D" id="2.40.320.10">
    <property type="entry name" value="Hypothetical Protein Pfu-838710-001"/>
    <property type="match status" value="1"/>
</dbReference>
<gene>
    <name evidence="1" type="ORF">GKS16_04575</name>
</gene>
<evidence type="ECO:0000313" key="2">
    <source>
        <dbReference type="Proteomes" id="UP000483839"/>
    </source>
</evidence>
<proteinExistence type="predicted"/>
<dbReference type="SUPFAM" id="SSF55154">
    <property type="entry name" value="CYTH-like phosphatases"/>
    <property type="match status" value="1"/>
</dbReference>